<dbReference type="EMBL" id="BAAAHP010000059">
    <property type="protein sequence ID" value="GAA0932686.1"/>
    <property type="molecule type" value="Genomic_DNA"/>
</dbReference>
<gene>
    <name evidence="3" type="ORF">GCM10009559_21880</name>
</gene>
<evidence type="ECO:0000256" key="1">
    <source>
        <dbReference type="SAM" id="MobiDB-lite"/>
    </source>
</evidence>
<proteinExistence type="predicted"/>
<feature type="region of interest" description="Disordered" evidence="1">
    <location>
        <begin position="167"/>
        <end position="187"/>
    </location>
</feature>
<sequence length="187" mass="21006">MSQEHLQAAVQQLLDRQAILDCLNRYARGLDRKDLDMLRSAFHPDATDHHGGSIEYHPAADALIADWEIRDAHRTFSQHLLINTSIDLDGDVAHAETYFQLIVGIKPGAPTDQPRLGVSGGRYVDKFDRRDGEWRIARRVIVVEYAAALDEREQKHHLLWARRSKDDPSYARPLTGPPAGPSGRDGA</sequence>
<protein>
    <submittedName>
        <fullName evidence="3">Nuclear transport factor 2 family protein</fullName>
    </submittedName>
</protein>
<dbReference type="InterPro" id="IPR032710">
    <property type="entry name" value="NTF2-like_dom_sf"/>
</dbReference>
<feature type="domain" description="SnoaL-like" evidence="2">
    <location>
        <begin position="11"/>
        <end position="139"/>
    </location>
</feature>
<dbReference type="CDD" id="cd00531">
    <property type="entry name" value="NTF2_like"/>
    <property type="match status" value="1"/>
</dbReference>
<dbReference type="Proteomes" id="UP001499967">
    <property type="component" value="Unassembled WGS sequence"/>
</dbReference>
<name>A0ABN1PUI3_9PSEU</name>
<dbReference type="Pfam" id="PF13577">
    <property type="entry name" value="SnoaL_4"/>
    <property type="match status" value="1"/>
</dbReference>
<accession>A0ABN1PUI3</accession>
<evidence type="ECO:0000313" key="4">
    <source>
        <dbReference type="Proteomes" id="UP001499967"/>
    </source>
</evidence>
<dbReference type="Gene3D" id="3.10.450.50">
    <property type="match status" value="1"/>
</dbReference>
<comment type="caution">
    <text evidence="3">The sequence shown here is derived from an EMBL/GenBank/DDBJ whole genome shotgun (WGS) entry which is preliminary data.</text>
</comment>
<evidence type="ECO:0000259" key="2">
    <source>
        <dbReference type="Pfam" id="PF13577"/>
    </source>
</evidence>
<dbReference type="SUPFAM" id="SSF54427">
    <property type="entry name" value="NTF2-like"/>
    <property type="match status" value="1"/>
</dbReference>
<keyword evidence="4" id="KW-1185">Reference proteome</keyword>
<evidence type="ECO:0000313" key="3">
    <source>
        <dbReference type="EMBL" id="GAA0932686.1"/>
    </source>
</evidence>
<dbReference type="RefSeq" id="WP_343941198.1">
    <property type="nucleotide sequence ID" value="NZ_BAAAHP010000059.1"/>
</dbReference>
<dbReference type="InterPro" id="IPR037401">
    <property type="entry name" value="SnoaL-like"/>
</dbReference>
<organism evidence="3 4">
    <name type="scientific">Pseudonocardia zijingensis</name>
    <dbReference type="NCBI Taxonomy" id="153376"/>
    <lineage>
        <taxon>Bacteria</taxon>
        <taxon>Bacillati</taxon>
        <taxon>Actinomycetota</taxon>
        <taxon>Actinomycetes</taxon>
        <taxon>Pseudonocardiales</taxon>
        <taxon>Pseudonocardiaceae</taxon>
        <taxon>Pseudonocardia</taxon>
    </lineage>
</organism>
<reference evidence="3 4" key="1">
    <citation type="journal article" date="2019" name="Int. J. Syst. Evol. Microbiol.">
        <title>The Global Catalogue of Microorganisms (GCM) 10K type strain sequencing project: providing services to taxonomists for standard genome sequencing and annotation.</title>
        <authorList>
            <consortium name="The Broad Institute Genomics Platform"/>
            <consortium name="The Broad Institute Genome Sequencing Center for Infectious Disease"/>
            <person name="Wu L."/>
            <person name="Ma J."/>
        </authorList>
    </citation>
    <scope>NUCLEOTIDE SEQUENCE [LARGE SCALE GENOMIC DNA]</scope>
    <source>
        <strain evidence="3 4">JCM 11117</strain>
    </source>
</reference>